<comment type="caution">
    <text evidence="1">The sequence shown here is derived from an EMBL/GenBank/DDBJ whole genome shotgun (WGS) entry which is preliminary data.</text>
</comment>
<evidence type="ECO:0000313" key="1">
    <source>
        <dbReference type="EMBL" id="KAH7945811.1"/>
    </source>
</evidence>
<organism evidence="1 2">
    <name type="scientific">Dermacentor silvarum</name>
    <name type="common">Tick</name>
    <dbReference type="NCBI Taxonomy" id="543639"/>
    <lineage>
        <taxon>Eukaryota</taxon>
        <taxon>Metazoa</taxon>
        <taxon>Ecdysozoa</taxon>
        <taxon>Arthropoda</taxon>
        <taxon>Chelicerata</taxon>
        <taxon>Arachnida</taxon>
        <taxon>Acari</taxon>
        <taxon>Parasitiformes</taxon>
        <taxon>Ixodida</taxon>
        <taxon>Ixodoidea</taxon>
        <taxon>Ixodidae</taxon>
        <taxon>Rhipicephalinae</taxon>
        <taxon>Dermacentor</taxon>
    </lineage>
</organism>
<protein>
    <submittedName>
        <fullName evidence="1">Uncharacterized protein</fullName>
    </submittedName>
</protein>
<evidence type="ECO:0000313" key="2">
    <source>
        <dbReference type="Proteomes" id="UP000821865"/>
    </source>
</evidence>
<proteinExistence type="predicted"/>
<dbReference type="Proteomes" id="UP000821865">
    <property type="component" value="Chromosome 6"/>
</dbReference>
<reference evidence="1" key="1">
    <citation type="submission" date="2020-05" db="EMBL/GenBank/DDBJ databases">
        <title>Large-scale comparative analyses of tick genomes elucidate their genetic diversity and vector capacities.</title>
        <authorList>
            <person name="Jia N."/>
            <person name="Wang J."/>
            <person name="Shi W."/>
            <person name="Du L."/>
            <person name="Sun Y."/>
            <person name="Zhan W."/>
            <person name="Jiang J."/>
            <person name="Wang Q."/>
            <person name="Zhang B."/>
            <person name="Ji P."/>
            <person name="Sakyi L.B."/>
            <person name="Cui X."/>
            <person name="Yuan T."/>
            <person name="Jiang B."/>
            <person name="Yang W."/>
            <person name="Lam T.T.-Y."/>
            <person name="Chang Q."/>
            <person name="Ding S."/>
            <person name="Wang X."/>
            <person name="Zhu J."/>
            <person name="Ruan X."/>
            <person name="Zhao L."/>
            <person name="Wei J."/>
            <person name="Que T."/>
            <person name="Du C."/>
            <person name="Cheng J."/>
            <person name="Dai P."/>
            <person name="Han X."/>
            <person name="Huang E."/>
            <person name="Gao Y."/>
            <person name="Liu J."/>
            <person name="Shao H."/>
            <person name="Ye R."/>
            <person name="Li L."/>
            <person name="Wei W."/>
            <person name="Wang X."/>
            <person name="Wang C."/>
            <person name="Yang T."/>
            <person name="Huo Q."/>
            <person name="Li W."/>
            <person name="Guo W."/>
            <person name="Chen H."/>
            <person name="Zhou L."/>
            <person name="Ni X."/>
            <person name="Tian J."/>
            <person name="Zhou Y."/>
            <person name="Sheng Y."/>
            <person name="Liu T."/>
            <person name="Pan Y."/>
            <person name="Xia L."/>
            <person name="Li J."/>
            <person name="Zhao F."/>
            <person name="Cao W."/>
        </authorList>
    </citation>
    <scope>NUCLEOTIDE SEQUENCE</scope>
    <source>
        <strain evidence="1">Dsil-2018</strain>
    </source>
</reference>
<name>A0ACB8CLG3_DERSI</name>
<sequence length="101" mass="11710">MFDWVPIELRMFTLTLDRKTGLSCPRRQLPVVQASAVTVHKSQGATYSSVVYEYDRKHPQKLVYCASEVYGFFHRVEMRAENVEGVLLSARLSYRFDTLFA</sequence>
<accession>A0ACB8CLG3</accession>
<keyword evidence="2" id="KW-1185">Reference proteome</keyword>
<gene>
    <name evidence="1" type="ORF">HPB49_015888</name>
</gene>
<dbReference type="EMBL" id="CM023475">
    <property type="protein sequence ID" value="KAH7945811.1"/>
    <property type="molecule type" value="Genomic_DNA"/>
</dbReference>